<feature type="compositionally biased region" description="Polar residues" evidence="5">
    <location>
        <begin position="144"/>
        <end position="160"/>
    </location>
</feature>
<feature type="compositionally biased region" description="Polar residues" evidence="5">
    <location>
        <begin position="41"/>
        <end position="58"/>
    </location>
</feature>
<evidence type="ECO:0000256" key="1">
    <source>
        <dbReference type="ARBA" id="ARBA00004496"/>
    </source>
</evidence>
<keyword evidence="2" id="KW-0963">Cytoplasm</keyword>
<dbReference type="Gene3D" id="1.10.287.1490">
    <property type="match status" value="1"/>
</dbReference>
<dbReference type="GO" id="GO:0005737">
    <property type="term" value="C:cytoplasm"/>
    <property type="evidence" value="ECO:0007669"/>
    <property type="project" value="UniProtKB-SubCell"/>
</dbReference>
<evidence type="ECO:0000313" key="7">
    <source>
        <dbReference type="Proteomes" id="UP001374579"/>
    </source>
</evidence>
<dbReference type="PANTHER" id="PTHR18875:SF8">
    <property type="entry name" value="COILED-COIL DOMAIN-CONTAINING PROTEIN 18"/>
    <property type="match status" value="1"/>
</dbReference>
<feature type="coiled-coil region" evidence="4">
    <location>
        <begin position="1076"/>
        <end position="1332"/>
    </location>
</feature>
<feature type="compositionally biased region" description="Basic and acidic residues" evidence="5">
    <location>
        <begin position="1589"/>
        <end position="1602"/>
    </location>
</feature>
<feature type="region of interest" description="Disordered" evidence="5">
    <location>
        <begin position="1504"/>
        <end position="1656"/>
    </location>
</feature>
<evidence type="ECO:0000313" key="6">
    <source>
        <dbReference type="EMBL" id="KAK7095008.1"/>
    </source>
</evidence>
<feature type="compositionally biased region" description="Basic and acidic residues" evidence="5">
    <location>
        <begin position="1444"/>
        <end position="1457"/>
    </location>
</feature>
<proteinExistence type="predicted"/>
<gene>
    <name evidence="6" type="ORF">V1264_006474</name>
</gene>
<dbReference type="EMBL" id="JBAMIC010000018">
    <property type="protein sequence ID" value="KAK7095008.1"/>
    <property type="molecule type" value="Genomic_DNA"/>
</dbReference>
<evidence type="ECO:0000256" key="2">
    <source>
        <dbReference type="ARBA" id="ARBA00022490"/>
    </source>
</evidence>
<sequence length="1656" mass="186979">MAESDTSASSIVRQTRMEYEDMRRKLAETEKKLNRLAKMEAQSQAHVAESTATRSQQEAGRGDGNAQVQTQRNFGDSASQMSVPSASAEDVRSVRSELSTVPGSYTGFASRAFQASTPCKQTLPRGDGQVAADDAYDSDSSGSVHQGSDAGSGTNRNNNSVKLLRQNQRLLSELERLVCELQAAKHREGELCLELEGSQTQNTGLQERMEELQAELEAQDKALRSAEQHLTESQRQVSSAQQESMSCQQQLQDMCSQLDQERKARCSVEAQRDEAVQNFLEAQASLEDFQRRNHERMKKLEESEDHLRDSLAHTNTERDELLQRVDSFQSTVTSHETEIQRLEGLVSVEQETKTEMEAQNLDLRKQLAKLTTRLHKLEEETLQMSVMREENAAMRSEVEENRDAINQLEDIVDNMRRQRVLHQASHLSGLADDSGNCSIHLLGASLHSNALSGKGRNSSRSLLDTRGASAAEGNTNNNGSTISHIIADLRAMLIDMDNEIRRLRSQLTAQEHDQLVVCDLRAELSDLVERAVKGETHTRDLEGVVGKLEADRASLARQVSQQASELESRDSHIITLEARLGQRNAQVIELQEDVNYRCQSVARLEQEIWKKSASISQLEAMLEEKSDEMKETDSQFSIVQLNANALEEEVKVTRQKLKAQQMELERCRATAQQNQATHTTQCRQYERQIEMLQAEAERKDSFSKELQQLAQQAQQDAADKEKLVDQLQDALLKSKEELGQISVQGQDVLQDLERKLLESSKEVQQLQSALLLCRNEISEHIYSMEGTRKKFESELGKREASVERLENQLRALQTECVQRTESSAKLEEKLAERQTALQQCQARITQLERSEASLSENVKQLEVQLLKEKAQWMTEADQLERKLGGQSGDLDTALTKLAEFKQTVKELQEDKRILDGERLLMERALQSEITTNQSHDIRVSRLEKDLRDMRVELEQKVEIVGDLEDTVRNKDADLEQQRSLVEQLDVDKVRMQREMKQLDESKSQLEERVERLNFDNKAKEQILHDTREILRKTQNELSEKSVELSELHGALEERQRELHERVSTMQQLESTIHETHDEMSQRMQRVDSTLHKYETEIKERTSQIADLDDRLKDTKRELVDTSRQLQQQQQLARRQQVELQATMAKVDELETTNARQKQQLDEHKHENVEVTQELRLTREQLQTQHAEFLATRRELAAARREAERVARELDVVGATQRSKEQNTARLSGDLGACKARVAQAEAKLAAQTKQMQKDLAQLTEIHRAEMEAVQSSRNEAAGQLSEALDKIEDQAQQMAENERLYRQRLDTARSELEALRNEVSSRKEVLRSANEAIFQKDSEIAHLKAQVSRLERFGMTSQHAPAATSAPHQAGHAQHVTWNPVLHSTAKDQRTDTGGGGLGYSQRPPAGSSQRYFLSSGPHSPLSYHDLSHNNANLNSSHNASELPIKDTWDDKDPQSVDEKEYAADHLIFSFERLGAHFVQTGGEGGVCLTDAKADEFDGEATTLKMSTGPDFGLKSKNDANNDSKKGSSSVSKNQGPSATDKFQAGSARTQSASATKSQPQGQKTGKKKVKLSGNSNGKLHAKRSGSVRGEKEDYSHHHQDPETLVGSYQGEEEDPQPVKEMEGLQQQLQANAIRQQEIERQLRTLDNSDDSPSDQ</sequence>
<comment type="subcellular location">
    <subcellularLocation>
        <location evidence="1">Cytoplasm</location>
    </subcellularLocation>
</comment>
<keyword evidence="7" id="KW-1185">Reference proteome</keyword>
<feature type="coiled-coil region" evidence="4">
    <location>
        <begin position="486"/>
        <end position="513"/>
    </location>
</feature>
<feature type="region of interest" description="Disordered" evidence="5">
    <location>
        <begin position="1386"/>
        <end position="1457"/>
    </location>
</feature>
<evidence type="ECO:0000256" key="3">
    <source>
        <dbReference type="ARBA" id="ARBA00023054"/>
    </source>
</evidence>
<feature type="compositionally biased region" description="Basic and acidic residues" evidence="5">
    <location>
        <begin position="15"/>
        <end position="33"/>
    </location>
</feature>
<dbReference type="Proteomes" id="UP001374579">
    <property type="component" value="Unassembled WGS sequence"/>
</dbReference>
<feature type="region of interest" description="Disordered" evidence="5">
    <location>
        <begin position="118"/>
        <end position="160"/>
    </location>
</feature>
<feature type="coiled-coil region" evidence="4">
    <location>
        <begin position="339"/>
        <end position="418"/>
    </location>
</feature>
<protein>
    <submittedName>
        <fullName evidence="6">Uncharacterized protein</fullName>
    </submittedName>
</protein>
<feature type="coiled-coil region" evidence="4">
    <location>
        <begin position="615"/>
        <end position="1022"/>
    </location>
</feature>
<feature type="compositionally biased region" description="Low complexity" evidence="5">
    <location>
        <begin position="1429"/>
        <end position="1441"/>
    </location>
</feature>
<feature type="compositionally biased region" description="Polar residues" evidence="5">
    <location>
        <begin position="1"/>
        <end position="13"/>
    </location>
</feature>
<feature type="region of interest" description="Disordered" evidence="5">
    <location>
        <begin position="1"/>
        <end position="94"/>
    </location>
</feature>
<keyword evidence="3 4" id="KW-0175">Coiled coil</keyword>
<evidence type="ECO:0000256" key="5">
    <source>
        <dbReference type="SAM" id="MobiDB-lite"/>
    </source>
</evidence>
<feature type="compositionally biased region" description="Basic and acidic residues" evidence="5">
    <location>
        <begin position="1514"/>
        <end position="1526"/>
    </location>
</feature>
<reference evidence="6 7" key="1">
    <citation type="submission" date="2024-02" db="EMBL/GenBank/DDBJ databases">
        <title>Chromosome-scale genome assembly of the rough periwinkle Littorina saxatilis.</title>
        <authorList>
            <person name="De Jode A."/>
            <person name="Faria R."/>
            <person name="Formenti G."/>
            <person name="Sims Y."/>
            <person name="Smith T.P."/>
            <person name="Tracey A."/>
            <person name="Wood J.M.D."/>
            <person name="Zagrodzka Z.B."/>
            <person name="Johannesson K."/>
            <person name="Butlin R.K."/>
            <person name="Leder E.H."/>
        </authorList>
    </citation>
    <scope>NUCLEOTIDE SEQUENCE [LARGE SCALE GENOMIC DNA]</scope>
    <source>
        <strain evidence="6">Snail1</strain>
        <tissue evidence="6">Muscle</tissue>
    </source>
</reference>
<feature type="coiled-coil region" evidence="4">
    <location>
        <begin position="160"/>
        <end position="243"/>
    </location>
</feature>
<organism evidence="6 7">
    <name type="scientific">Littorina saxatilis</name>
    <dbReference type="NCBI Taxonomy" id="31220"/>
    <lineage>
        <taxon>Eukaryota</taxon>
        <taxon>Metazoa</taxon>
        <taxon>Spiralia</taxon>
        <taxon>Lophotrochozoa</taxon>
        <taxon>Mollusca</taxon>
        <taxon>Gastropoda</taxon>
        <taxon>Caenogastropoda</taxon>
        <taxon>Littorinimorpha</taxon>
        <taxon>Littorinoidea</taxon>
        <taxon>Littorinidae</taxon>
        <taxon>Littorina</taxon>
    </lineage>
</organism>
<evidence type="ECO:0000256" key="4">
    <source>
        <dbReference type="SAM" id="Coils"/>
    </source>
</evidence>
<accession>A0AAN9AXF9</accession>
<dbReference type="PANTHER" id="PTHR18875">
    <property type="entry name" value="SARCOMA ANTIGEN NY-SAR-24/CYTOSKELETAL PROTEIN SOJO"/>
    <property type="match status" value="1"/>
</dbReference>
<comment type="caution">
    <text evidence="6">The sequence shown here is derived from an EMBL/GenBank/DDBJ whole genome shotgun (WGS) entry which is preliminary data.</text>
</comment>
<name>A0AAN9AXF9_9CAEN</name>
<feature type="compositionally biased region" description="Low complexity" evidence="5">
    <location>
        <begin position="1625"/>
        <end position="1636"/>
    </location>
</feature>
<feature type="compositionally biased region" description="Polar residues" evidence="5">
    <location>
        <begin position="1547"/>
        <end position="1564"/>
    </location>
</feature>
<feature type="compositionally biased region" description="Polar residues" evidence="5">
    <location>
        <begin position="66"/>
        <end position="85"/>
    </location>
</feature>